<dbReference type="Gene3D" id="3.10.350.10">
    <property type="entry name" value="LysM domain"/>
    <property type="match status" value="1"/>
</dbReference>
<evidence type="ECO:0000259" key="4">
    <source>
        <dbReference type="PROSITE" id="PS51782"/>
    </source>
</evidence>
<feature type="region of interest" description="Disordered" evidence="2">
    <location>
        <begin position="121"/>
        <end position="166"/>
    </location>
</feature>
<evidence type="ECO:0000256" key="1">
    <source>
        <dbReference type="ARBA" id="ARBA00038420"/>
    </source>
</evidence>
<dbReference type="SMART" id="SM00257">
    <property type="entry name" value="LysM"/>
    <property type="match status" value="1"/>
</dbReference>
<comment type="similarity">
    <text evidence="1">Belongs to the E.coli NlpD/Haemophilus LppB family.</text>
</comment>
<accession>A0ABT7QLC1</accession>
<dbReference type="EMBL" id="JANQAO010000002">
    <property type="protein sequence ID" value="MDM5147509.1"/>
    <property type="molecule type" value="Genomic_DNA"/>
</dbReference>
<dbReference type="Gene3D" id="2.70.70.10">
    <property type="entry name" value="Glucose Permease (Domain IIA)"/>
    <property type="match status" value="1"/>
</dbReference>
<dbReference type="InterPro" id="IPR016047">
    <property type="entry name" value="M23ase_b-sheet_dom"/>
</dbReference>
<feature type="signal peptide" evidence="3">
    <location>
        <begin position="1"/>
        <end position="18"/>
    </location>
</feature>
<comment type="caution">
    <text evidence="5">The sequence shown here is derived from an EMBL/GenBank/DDBJ whole genome shotgun (WGS) entry which is preliminary data.</text>
</comment>
<proteinExistence type="inferred from homology"/>
<evidence type="ECO:0000256" key="3">
    <source>
        <dbReference type="SAM" id="SignalP"/>
    </source>
</evidence>
<dbReference type="InterPro" id="IPR011055">
    <property type="entry name" value="Dup_hybrid_motif"/>
</dbReference>
<reference evidence="5" key="2">
    <citation type="journal article" date="2023" name="Microbiome">
        <title>Synthase-selected sorting approach identifies a beta-lactone synthase in a nudibranch symbiotic bacterium.</title>
        <authorList>
            <person name="Dzunkova M."/>
            <person name="La Clair J.J."/>
            <person name="Tyml T."/>
            <person name="Doud D."/>
            <person name="Schulz F."/>
            <person name="Piquer-Esteban S."/>
            <person name="Porcel Sanchis D."/>
            <person name="Osborn A."/>
            <person name="Robinson D."/>
            <person name="Louie K.B."/>
            <person name="Bowen B.P."/>
            <person name="Bowers R.M."/>
            <person name="Lee J."/>
            <person name="Arnau V."/>
            <person name="Diaz-Villanueva W."/>
            <person name="Stepanauskas R."/>
            <person name="Gosliner T."/>
            <person name="Date S.V."/>
            <person name="Northen T.R."/>
            <person name="Cheng J.F."/>
            <person name="Burkart M.D."/>
            <person name="Woyke T."/>
        </authorList>
    </citation>
    <scope>NUCLEOTIDE SEQUENCE</scope>
    <source>
        <strain evidence="5">Df01</strain>
    </source>
</reference>
<evidence type="ECO:0000256" key="2">
    <source>
        <dbReference type="SAM" id="MobiDB-lite"/>
    </source>
</evidence>
<dbReference type="SUPFAM" id="SSF51261">
    <property type="entry name" value="Duplicated hybrid motif"/>
    <property type="match status" value="1"/>
</dbReference>
<dbReference type="InterPro" id="IPR018392">
    <property type="entry name" value="LysM"/>
</dbReference>
<dbReference type="SUPFAM" id="SSF54106">
    <property type="entry name" value="LysM domain"/>
    <property type="match status" value="1"/>
</dbReference>
<dbReference type="InterPro" id="IPR036779">
    <property type="entry name" value="LysM_dom_sf"/>
</dbReference>
<gene>
    <name evidence="5" type="ORF">NQX30_03880</name>
</gene>
<dbReference type="PROSITE" id="PS51782">
    <property type="entry name" value="LYSM"/>
    <property type="match status" value="1"/>
</dbReference>
<feature type="chain" id="PRO_5046157009" evidence="3">
    <location>
        <begin position="19"/>
        <end position="337"/>
    </location>
</feature>
<dbReference type="CDD" id="cd00118">
    <property type="entry name" value="LysM"/>
    <property type="match status" value="1"/>
</dbReference>
<feature type="region of interest" description="Disordered" evidence="2">
    <location>
        <begin position="183"/>
        <end position="209"/>
    </location>
</feature>
<sequence length="337" mass="36394">MLKKISAFLILLPLAACAPSQVPAPVSTVDEIKSKKFLSIAPEQPEPQVNRPDFHKISSGETLQEIAFNYGLDYRELAVWNGLSDPNKIYAGNLLRLSPTNNTPVTDVVTSQKSAGIVATPELVPSSPTPTAEPKPTRLTVGTTTPSSSPDGTNAPVKTSPLASKYPYDKNTLNKLRTAWQNKHATPTKTKLSEAATAPTPQPTTDGAPQTVRRRFDVDWSWPSSGGISQKFSNSSKGININGNKGDAVYASADGQVVYVGTGVKSYGRLVILKHKNDYLSAYAHNDEVFVKESQSVKRGQKIAMFGDSGTDRVMLHLEIRKAGKPFDPLQVLPAKP</sequence>
<dbReference type="Proteomes" id="UP001168167">
    <property type="component" value="Unassembled WGS sequence"/>
</dbReference>
<keyword evidence="3" id="KW-0732">Signal</keyword>
<dbReference type="Pfam" id="PF01551">
    <property type="entry name" value="Peptidase_M23"/>
    <property type="match status" value="1"/>
</dbReference>
<dbReference type="Pfam" id="PF01476">
    <property type="entry name" value="LysM"/>
    <property type="match status" value="1"/>
</dbReference>
<dbReference type="InterPro" id="IPR050570">
    <property type="entry name" value="Cell_wall_metabolism_enzyme"/>
</dbReference>
<keyword evidence="6" id="KW-1185">Reference proteome</keyword>
<protein>
    <submittedName>
        <fullName evidence="5">Peptidoglycan DD-metalloendopeptidase family protein</fullName>
    </submittedName>
</protein>
<dbReference type="CDD" id="cd12797">
    <property type="entry name" value="M23_peptidase"/>
    <property type="match status" value="1"/>
</dbReference>
<feature type="compositionally biased region" description="Low complexity" evidence="2">
    <location>
        <begin position="195"/>
        <end position="209"/>
    </location>
</feature>
<name>A0ABT7QLC1_9GAMM</name>
<feature type="domain" description="LysM" evidence="4">
    <location>
        <begin position="53"/>
        <end position="97"/>
    </location>
</feature>
<evidence type="ECO:0000313" key="6">
    <source>
        <dbReference type="Proteomes" id="UP001168167"/>
    </source>
</evidence>
<dbReference type="PANTHER" id="PTHR21666">
    <property type="entry name" value="PEPTIDASE-RELATED"/>
    <property type="match status" value="1"/>
</dbReference>
<dbReference type="PANTHER" id="PTHR21666:SF263">
    <property type="entry name" value="MUREIN HYDROLASE ACTIVATOR NLPD"/>
    <property type="match status" value="1"/>
</dbReference>
<reference evidence="5" key="1">
    <citation type="submission" date="2022-08" db="EMBL/GenBank/DDBJ databases">
        <authorList>
            <person name="Dzunkova M."/>
            <person name="La Clair J."/>
            <person name="Tyml T."/>
            <person name="Doud D."/>
            <person name="Schulz F."/>
            <person name="Piquer S."/>
            <person name="Porcel Sanchis D."/>
            <person name="Osborn A."/>
            <person name="Robinson D."/>
            <person name="Louie K.B."/>
            <person name="Bowen B.P."/>
            <person name="Bowers R."/>
            <person name="Lee J."/>
            <person name="Arnau Llombart V."/>
            <person name="Diaz Villanueva W."/>
            <person name="Gosliner T."/>
            <person name="Northen T."/>
            <person name="Cheng J.-F."/>
            <person name="Burkart M.D."/>
            <person name="Woyke T."/>
        </authorList>
    </citation>
    <scope>NUCLEOTIDE SEQUENCE</scope>
    <source>
        <strain evidence="5">Df01</strain>
    </source>
</reference>
<organism evidence="5 6">
    <name type="scientific">Candidatus Doriopsillibacter californiensis</name>
    <dbReference type="NCBI Taxonomy" id="2970740"/>
    <lineage>
        <taxon>Bacteria</taxon>
        <taxon>Pseudomonadati</taxon>
        <taxon>Pseudomonadota</taxon>
        <taxon>Gammaproteobacteria</taxon>
        <taxon>Candidatus Tethybacterales</taxon>
        <taxon>Candidatus Persebacteraceae</taxon>
        <taxon>Candidatus Doriopsillibacter</taxon>
    </lineage>
</organism>
<evidence type="ECO:0000313" key="5">
    <source>
        <dbReference type="EMBL" id="MDM5147509.1"/>
    </source>
</evidence>